<reference evidence="4" key="1">
    <citation type="submission" date="2017-10" db="EMBL/GenBank/DDBJ databases">
        <authorList>
            <person name="Kravchenko I.K."/>
            <person name="Grouzdev D.S."/>
        </authorList>
    </citation>
    <scope>NUCLEOTIDE SEQUENCE [LARGE SCALE GENOMIC DNA]</scope>
    <source>
        <strain evidence="4">B2</strain>
    </source>
</reference>
<dbReference type="OrthoDB" id="9813436at2"/>
<dbReference type="RefSeq" id="WP_098735045.1">
    <property type="nucleotide sequence ID" value="NZ_PDKW01000037.1"/>
</dbReference>
<proteinExistence type="predicted"/>
<evidence type="ECO:0000313" key="3">
    <source>
        <dbReference type="EMBL" id="PGH59053.1"/>
    </source>
</evidence>
<dbReference type="AlphaFoldDB" id="A0A2B8BND3"/>
<sequence>MKNRIIAPAVMAVLVATFAGPAPAHDGATETVTAKFNQAIANIPGKSLRVVEVDYAPGASSLPHTHAKSAFIYAYVLSGEIESRVNDGETRLYKAGEGWSEAPGAVHSVSRNASKTTPAKLLAVFVVDSDETKLTFPVK</sequence>
<dbReference type="PANTHER" id="PTHR38599:SF1">
    <property type="entry name" value="CUPIN DOMAIN PROTEIN (AFU_ORTHOLOGUE AFUA_3G13620)"/>
    <property type="match status" value="1"/>
</dbReference>
<dbReference type="InterPro" id="IPR014710">
    <property type="entry name" value="RmlC-like_jellyroll"/>
</dbReference>
<feature type="chain" id="PRO_5012902907" evidence="1">
    <location>
        <begin position="25"/>
        <end position="139"/>
    </location>
</feature>
<protein>
    <submittedName>
        <fullName evidence="3">Cupin</fullName>
    </submittedName>
</protein>
<keyword evidence="1" id="KW-0732">Signal</keyword>
<evidence type="ECO:0000256" key="1">
    <source>
        <dbReference type="SAM" id="SignalP"/>
    </source>
</evidence>
<dbReference type="CDD" id="cd02234">
    <property type="entry name" value="cupin_BLR7677-like"/>
    <property type="match status" value="1"/>
</dbReference>
<accession>A0A2B8BND3</accession>
<name>A0A2B8BND3_9PROT</name>
<dbReference type="PANTHER" id="PTHR38599">
    <property type="entry name" value="CUPIN DOMAIN PROTEIN (AFU_ORTHOLOGUE AFUA_3G13620)"/>
    <property type="match status" value="1"/>
</dbReference>
<dbReference type="SUPFAM" id="SSF51182">
    <property type="entry name" value="RmlC-like cupins"/>
    <property type="match status" value="1"/>
</dbReference>
<organism evidence="3 4">
    <name type="scientific">Azospirillum palustre</name>
    <dbReference type="NCBI Taxonomy" id="2044885"/>
    <lineage>
        <taxon>Bacteria</taxon>
        <taxon>Pseudomonadati</taxon>
        <taxon>Pseudomonadota</taxon>
        <taxon>Alphaproteobacteria</taxon>
        <taxon>Rhodospirillales</taxon>
        <taxon>Azospirillaceae</taxon>
        <taxon>Azospirillum</taxon>
    </lineage>
</organism>
<comment type="caution">
    <text evidence="3">The sequence shown here is derived from an EMBL/GenBank/DDBJ whole genome shotgun (WGS) entry which is preliminary data.</text>
</comment>
<dbReference type="Gene3D" id="2.60.120.10">
    <property type="entry name" value="Jelly Rolls"/>
    <property type="match status" value="1"/>
</dbReference>
<gene>
    <name evidence="3" type="ORF">CRT60_03470</name>
</gene>
<dbReference type="InterPro" id="IPR011051">
    <property type="entry name" value="RmlC_Cupin_sf"/>
</dbReference>
<dbReference type="Proteomes" id="UP000225379">
    <property type="component" value="Unassembled WGS sequence"/>
</dbReference>
<dbReference type="InterPro" id="IPR013096">
    <property type="entry name" value="Cupin_2"/>
</dbReference>
<keyword evidence="4" id="KW-1185">Reference proteome</keyword>
<dbReference type="EMBL" id="PDKW01000037">
    <property type="protein sequence ID" value="PGH59053.1"/>
    <property type="molecule type" value="Genomic_DNA"/>
</dbReference>
<evidence type="ECO:0000259" key="2">
    <source>
        <dbReference type="Pfam" id="PF07883"/>
    </source>
</evidence>
<evidence type="ECO:0000313" key="4">
    <source>
        <dbReference type="Proteomes" id="UP000225379"/>
    </source>
</evidence>
<dbReference type="Pfam" id="PF07883">
    <property type="entry name" value="Cupin_2"/>
    <property type="match status" value="1"/>
</dbReference>
<feature type="signal peptide" evidence="1">
    <location>
        <begin position="1"/>
        <end position="24"/>
    </location>
</feature>
<feature type="domain" description="Cupin type-2" evidence="2">
    <location>
        <begin position="52"/>
        <end position="125"/>
    </location>
</feature>